<dbReference type="GO" id="GO:0016787">
    <property type="term" value="F:hydrolase activity"/>
    <property type="evidence" value="ECO:0007669"/>
    <property type="project" value="UniProtKB-KW"/>
</dbReference>
<dbReference type="EMBL" id="JAZAQF010000042">
    <property type="protein sequence ID" value="MFG3817423.1"/>
    <property type="molecule type" value="Genomic_DNA"/>
</dbReference>
<evidence type="ECO:0000256" key="1">
    <source>
        <dbReference type="ARBA" id="ARBA00010541"/>
    </source>
</evidence>
<keyword evidence="5" id="KW-0472">Membrane</keyword>
<dbReference type="PANTHER" id="PTHR22939:SF129">
    <property type="entry name" value="SERINE PROTEASE HTRA2, MITOCHONDRIAL"/>
    <property type="match status" value="1"/>
</dbReference>
<dbReference type="PROSITE" id="PS50106">
    <property type="entry name" value="PDZ"/>
    <property type="match status" value="1"/>
</dbReference>
<dbReference type="NCBIfam" id="NF041521">
    <property type="entry name" value="HhoA_HhoB_HtrA"/>
    <property type="match status" value="1"/>
</dbReference>
<dbReference type="SMART" id="SM00228">
    <property type="entry name" value="PDZ"/>
    <property type="match status" value="1"/>
</dbReference>
<proteinExistence type="inferred from homology"/>
<evidence type="ECO:0000256" key="5">
    <source>
        <dbReference type="SAM" id="Phobius"/>
    </source>
</evidence>
<evidence type="ECO:0000256" key="4">
    <source>
        <dbReference type="SAM" id="MobiDB-lite"/>
    </source>
</evidence>
<dbReference type="Pfam" id="PF13365">
    <property type="entry name" value="Trypsin_2"/>
    <property type="match status" value="1"/>
</dbReference>
<evidence type="ECO:0000256" key="2">
    <source>
        <dbReference type="ARBA" id="ARBA00022670"/>
    </source>
</evidence>
<name>A0ABW7C8B7_9CYAN</name>
<dbReference type="InterPro" id="IPR036034">
    <property type="entry name" value="PDZ_sf"/>
</dbReference>
<keyword evidence="5" id="KW-1133">Transmembrane helix</keyword>
<keyword evidence="3 7" id="KW-0378">Hydrolase</keyword>
<comment type="similarity">
    <text evidence="1">Belongs to the peptidase S1C family.</text>
</comment>
<dbReference type="InterPro" id="IPR048172">
    <property type="entry name" value="HhoA_HhoB_HtrA-like"/>
</dbReference>
<dbReference type="Pfam" id="PF13180">
    <property type="entry name" value="PDZ_2"/>
    <property type="match status" value="1"/>
</dbReference>
<comment type="caution">
    <text evidence="7">The sequence shown here is derived from an EMBL/GenBank/DDBJ whole genome shotgun (WGS) entry which is preliminary data.</text>
</comment>
<dbReference type="InterPro" id="IPR009003">
    <property type="entry name" value="Peptidase_S1_PA"/>
</dbReference>
<protein>
    <submittedName>
        <fullName evidence="7">HhoA/HhoB/HtrA family serine endopeptidase</fullName>
        <ecNumber evidence="7">3.4.21.-</ecNumber>
    </submittedName>
</protein>
<dbReference type="PRINTS" id="PR00834">
    <property type="entry name" value="PROTEASES2C"/>
</dbReference>
<accession>A0ABW7C8B7</accession>
<keyword evidence="8" id="KW-1185">Reference proteome</keyword>
<sequence>MGLGANHQQNPLKRLKQRLKQRLGLISFGGQTQPSPRSQLQSSSWQPSSWQRAIGTIGLAVLLWAIALVGPIAPAVALVDDSATAQRPAEVAAPRSNSFVTAAVNRVGAAVVRIDTERTVTRRVDPFFNDPLFERFFGDEFFRQMPREQRQRIAGQGSGFIIEGDGLLLTNAHVVNRADRVTVTLKDGREFDGRVLGADEVTDLAVVKISPGNERLPVAPLGDSDLVQVGDWAIAVGNPLGLDNTVTLGIVSTLKRSSVQVGIPDKRLDFIQTDAAINPGNSGGPLLNDRGEVIGINTAIRADAMGIGFAIPINKVKSILPLLSKGQAVPHPFLGIQMRTLTPDLARKNNSDPNAAIMLPEVSGVLVVNVIPDSPAAQGGLRRGDVIVQIDGTVVTSAEQLQGLVERSRVGQALAMTVRRGDRGGNQQLSVRTGQMQDFADDR</sequence>
<dbReference type="Gene3D" id="2.40.10.120">
    <property type="match status" value="1"/>
</dbReference>
<keyword evidence="5" id="KW-0812">Transmembrane</keyword>
<evidence type="ECO:0000256" key="3">
    <source>
        <dbReference type="ARBA" id="ARBA00022801"/>
    </source>
</evidence>
<feature type="compositionally biased region" description="Polar residues" evidence="4">
    <location>
        <begin position="425"/>
        <end position="436"/>
    </location>
</feature>
<dbReference type="PANTHER" id="PTHR22939">
    <property type="entry name" value="SERINE PROTEASE FAMILY S1C HTRA-RELATED"/>
    <property type="match status" value="1"/>
</dbReference>
<dbReference type="SUPFAM" id="SSF50156">
    <property type="entry name" value="PDZ domain-like"/>
    <property type="match status" value="1"/>
</dbReference>
<keyword evidence="2" id="KW-0645">Protease</keyword>
<evidence type="ECO:0000313" key="7">
    <source>
        <dbReference type="EMBL" id="MFG3817423.1"/>
    </source>
</evidence>
<dbReference type="Proteomes" id="UP001604335">
    <property type="component" value="Unassembled WGS sequence"/>
</dbReference>
<gene>
    <name evidence="7" type="ORF">VPK24_07210</name>
</gene>
<dbReference type="SUPFAM" id="SSF50494">
    <property type="entry name" value="Trypsin-like serine proteases"/>
    <property type="match status" value="1"/>
</dbReference>
<reference evidence="8" key="1">
    <citation type="journal article" date="2024" name="Algal Res.">
        <title>Biochemical, toxicological and genomic investigation of a high-biomass producing Limnothrix strain isolated from Italian shallow drinking water reservoir.</title>
        <authorList>
            <person name="Simonazzi M."/>
            <person name="Shishido T.K."/>
            <person name="Delbaje E."/>
            <person name="Wahlsten M."/>
            <person name="Fewer D.P."/>
            <person name="Sivonen K."/>
            <person name="Pezzolesi L."/>
            <person name="Pistocchi R."/>
        </authorList>
    </citation>
    <scope>NUCLEOTIDE SEQUENCE [LARGE SCALE GENOMIC DNA]</scope>
    <source>
        <strain evidence="8">LRLZ20PSL1</strain>
    </source>
</reference>
<evidence type="ECO:0000259" key="6">
    <source>
        <dbReference type="PROSITE" id="PS50106"/>
    </source>
</evidence>
<feature type="region of interest" description="Disordered" evidence="4">
    <location>
        <begin position="421"/>
        <end position="443"/>
    </location>
</feature>
<dbReference type="EC" id="3.4.21.-" evidence="7"/>
<dbReference type="Gene3D" id="2.30.42.10">
    <property type="match status" value="1"/>
</dbReference>
<dbReference type="InterPro" id="IPR001478">
    <property type="entry name" value="PDZ"/>
</dbReference>
<feature type="domain" description="PDZ" evidence="6">
    <location>
        <begin position="319"/>
        <end position="422"/>
    </location>
</feature>
<dbReference type="InterPro" id="IPR001940">
    <property type="entry name" value="Peptidase_S1C"/>
</dbReference>
<feature type="transmembrane region" description="Helical" evidence="5">
    <location>
        <begin position="53"/>
        <end position="79"/>
    </location>
</feature>
<evidence type="ECO:0000313" key="8">
    <source>
        <dbReference type="Proteomes" id="UP001604335"/>
    </source>
</evidence>
<organism evidence="7 8">
    <name type="scientific">Limnothrix redekei LRLZ20PSL1</name>
    <dbReference type="NCBI Taxonomy" id="3112953"/>
    <lineage>
        <taxon>Bacteria</taxon>
        <taxon>Bacillati</taxon>
        <taxon>Cyanobacteriota</taxon>
        <taxon>Cyanophyceae</taxon>
        <taxon>Pseudanabaenales</taxon>
        <taxon>Pseudanabaenaceae</taxon>
        <taxon>Limnothrix</taxon>
    </lineage>
</organism>